<dbReference type="VEuPathDB" id="VectorBase:AMIN010304"/>
<dbReference type="InterPro" id="IPR018247">
    <property type="entry name" value="EF_Hand_1_Ca_BS"/>
</dbReference>
<dbReference type="GO" id="GO:0005509">
    <property type="term" value="F:calcium ion binding"/>
    <property type="evidence" value="ECO:0007669"/>
    <property type="project" value="InterPro"/>
</dbReference>
<dbReference type="CDD" id="cd00051">
    <property type="entry name" value="EFh"/>
    <property type="match status" value="1"/>
</dbReference>
<dbReference type="SMART" id="SM00054">
    <property type="entry name" value="EFh"/>
    <property type="match status" value="4"/>
</dbReference>
<dbReference type="Pfam" id="PF07165">
    <property type="entry name" value="DUF1397"/>
    <property type="match status" value="2"/>
</dbReference>
<dbReference type="PROSITE" id="PS50222">
    <property type="entry name" value="EF_HAND_2"/>
    <property type="match status" value="3"/>
</dbReference>
<reference evidence="5" key="2">
    <citation type="submission" date="2020-05" db="UniProtKB">
        <authorList>
            <consortium name="EnsemblMetazoa"/>
        </authorList>
    </citation>
    <scope>IDENTIFICATION</scope>
    <source>
        <strain evidence="5">MINIMUS1</strain>
    </source>
</reference>
<feature type="domain" description="EF-hand" evidence="4">
    <location>
        <begin position="82"/>
        <end position="117"/>
    </location>
</feature>
<dbReference type="PROSITE" id="PS00018">
    <property type="entry name" value="EF_HAND_1"/>
    <property type="match status" value="2"/>
</dbReference>
<keyword evidence="3" id="KW-1133">Transmembrane helix</keyword>
<dbReference type="STRING" id="112268.A0A182WIV0"/>
<proteinExistence type="predicted"/>
<dbReference type="PANTHER" id="PTHR20997:SF2">
    <property type="entry name" value="EG:BACR42I17.2 PROTEIN-RELATED"/>
    <property type="match status" value="1"/>
</dbReference>
<dbReference type="EnsemblMetazoa" id="AMIN010304-RA">
    <property type="protein sequence ID" value="AMIN010304-PA"/>
    <property type="gene ID" value="AMIN010304"/>
</dbReference>
<dbReference type="PANTHER" id="PTHR20997">
    <property type="entry name" value="EG:BACR42I17.2 PROTEIN-RELATED"/>
    <property type="match status" value="1"/>
</dbReference>
<dbReference type="InterPro" id="IPR002048">
    <property type="entry name" value="EF_hand_dom"/>
</dbReference>
<keyword evidence="1" id="KW-0106">Calcium</keyword>
<dbReference type="Gene3D" id="1.10.238.10">
    <property type="entry name" value="EF-hand"/>
    <property type="match status" value="2"/>
</dbReference>
<evidence type="ECO:0000256" key="2">
    <source>
        <dbReference type="SAM" id="MobiDB-lite"/>
    </source>
</evidence>
<name>A0A182WIV0_9DIPT</name>
<keyword evidence="3" id="KW-0812">Transmembrane</keyword>
<keyword evidence="6" id="KW-1185">Reference proteome</keyword>
<reference evidence="6" key="1">
    <citation type="submission" date="2013-03" db="EMBL/GenBank/DDBJ databases">
        <title>The Genome Sequence of Anopheles minimus MINIMUS1.</title>
        <authorList>
            <consortium name="The Broad Institute Genomics Platform"/>
            <person name="Neafsey D.E."/>
            <person name="Walton C."/>
            <person name="Walker B."/>
            <person name="Young S.K."/>
            <person name="Zeng Q."/>
            <person name="Gargeya S."/>
            <person name="Fitzgerald M."/>
            <person name="Haas B."/>
            <person name="Abouelleil A."/>
            <person name="Allen A.W."/>
            <person name="Alvarado L."/>
            <person name="Arachchi H.M."/>
            <person name="Berlin A.M."/>
            <person name="Chapman S.B."/>
            <person name="Gainer-Dewar J."/>
            <person name="Goldberg J."/>
            <person name="Griggs A."/>
            <person name="Gujja S."/>
            <person name="Hansen M."/>
            <person name="Howarth C."/>
            <person name="Imamovic A."/>
            <person name="Ireland A."/>
            <person name="Larimer J."/>
            <person name="McCowan C."/>
            <person name="Murphy C."/>
            <person name="Pearson M."/>
            <person name="Poon T.W."/>
            <person name="Priest M."/>
            <person name="Roberts A."/>
            <person name="Saif S."/>
            <person name="Shea T."/>
            <person name="Sisk P."/>
            <person name="Sykes S."/>
            <person name="Wortman J."/>
            <person name="Nusbaum C."/>
            <person name="Birren B."/>
        </authorList>
    </citation>
    <scope>NUCLEOTIDE SEQUENCE [LARGE SCALE GENOMIC DNA]</scope>
    <source>
        <strain evidence="6">MINIMUS1</strain>
    </source>
</reference>
<evidence type="ECO:0000259" key="4">
    <source>
        <dbReference type="PROSITE" id="PS50222"/>
    </source>
</evidence>
<dbReference type="InterPro" id="IPR011992">
    <property type="entry name" value="EF-hand-dom_pair"/>
</dbReference>
<evidence type="ECO:0000256" key="1">
    <source>
        <dbReference type="ARBA" id="ARBA00022837"/>
    </source>
</evidence>
<feature type="domain" description="EF-hand" evidence="4">
    <location>
        <begin position="46"/>
        <end position="81"/>
    </location>
</feature>
<dbReference type="AlphaFoldDB" id="A0A182WIV0"/>
<dbReference type="Proteomes" id="UP000075920">
    <property type="component" value="Unassembled WGS sequence"/>
</dbReference>
<keyword evidence="3" id="KW-0472">Membrane</keyword>
<sequence length="628" mass="69485">MAHRPVSAMSRQESEMINRSRRALSSGTLTDSIEKLRHMCLARGASGILGLGRCFRRMDDDGNKQLNLEEFIKGLHDTGLDISADEATEMFNKFDTDGSGSINMTEFLVAIRPNMSESRVSIVKQAFAKLDKTGDGTITIEDLKNVYSVKNHPLYISGEETEDVILRKYLANFEENGNVDGTVTKEEFLNYYAGLSASIDSDAYFDLMMRQAFKLKMISAARIGYFCISAVLLVIAFHSSGVVADGSTDLGSIDLNNIDINKLKDDVFAEILPPEFKNVTLPKLEDIQQIIKDKCSRVAGSDASYEEAEQAAQQFGDCMKDLVDFSDLQEEIKKAKPTGDLDTVFNNEMSSLQECMVQALEGCKESTPANLVESLFKFVRRETPCANITGVTGATMADVPNQIDVDAIRERLPANLPLPSMEEVEKMLQDKCNSAGAPADAYENAKEAAQTFIECGQGLIDIEQFQQEVEAAKPTGDLDTVFNKYCRKRSTLIECVNTFANAVDPCLEAEEKVFKTSGLDIFKNLLNFVCHKDGDQIALFIAEQGPECFLEQKNDLIACVNETFSGYVPDTSLTSIPKLVIGPKQCEDFNKLQTCMVRELEQCDESTPANLVESLFRYVRKGSPCAKS</sequence>
<evidence type="ECO:0000313" key="6">
    <source>
        <dbReference type="Proteomes" id="UP000075920"/>
    </source>
</evidence>
<feature type="domain" description="EF-hand" evidence="4">
    <location>
        <begin position="118"/>
        <end position="153"/>
    </location>
</feature>
<dbReference type="Pfam" id="PF13499">
    <property type="entry name" value="EF-hand_7"/>
    <property type="match status" value="2"/>
</dbReference>
<accession>A0A182WIV0</accession>
<dbReference type="SUPFAM" id="SSF47473">
    <property type="entry name" value="EF-hand"/>
    <property type="match status" value="1"/>
</dbReference>
<evidence type="ECO:0000256" key="3">
    <source>
        <dbReference type="SAM" id="Phobius"/>
    </source>
</evidence>
<organism evidence="5 6">
    <name type="scientific">Anopheles minimus</name>
    <dbReference type="NCBI Taxonomy" id="112268"/>
    <lineage>
        <taxon>Eukaryota</taxon>
        <taxon>Metazoa</taxon>
        <taxon>Ecdysozoa</taxon>
        <taxon>Arthropoda</taxon>
        <taxon>Hexapoda</taxon>
        <taxon>Insecta</taxon>
        <taxon>Pterygota</taxon>
        <taxon>Neoptera</taxon>
        <taxon>Endopterygota</taxon>
        <taxon>Diptera</taxon>
        <taxon>Nematocera</taxon>
        <taxon>Culicoidea</taxon>
        <taxon>Culicidae</taxon>
        <taxon>Anophelinae</taxon>
        <taxon>Anopheles</taxon>
    </lineage>
</organism>
<evidence type="ECO:0000313" key="5">
    <source>
        <dbReference type="EnsemblMetazoa" id="AMIN010304-PA"/>
    </source>
</evidence>
<protein>
    <recommendedName>
        <fullName evidence="4">EF-hand domain-containing protein</fullName>
    </recommendedName>
</protein>
<feature type="transmembrane region" description="Helical" evidence="3">
    <location>
        <begin position="217"/>
        <end position="237"/>
    </location>
</feature>
<dbReference type="InterPro" id="IPR009832">
    <property type="entry name" value="DUF1397"/>
</dbReference>
<feature type="region of interest" description="Disordered" evidence="2">
    <location>
        <begin position="1"/>
        <end position="23"/>
    </location>
</feature>